<comment type="caution">
    <text evidence="2">The sequence shown here is derived from an EMBL/GenBank/DDBJ whole genome shotgun (WGS) entry which is preliminary data.</text>
</comment>
<organism evidence="2 3">
    <name type="scientific">Bionectria ochroleuca</name>
    <name type="common">Gliocladium roseum</name>
    <dbReference type="NCBI Taxonomy" id="29856"/>
    <lineage>
        <taxon>Eukaryota</taxon>
        <taxon>Fungi</taxon>
        <taxon>Dikarya</taxon>
        <taxon>Ascomycota</taxon>
        <taxon>Pezizomycotina</taxon>
        <taxon>Sordariomycetes</taxon>
        <taxon>Hypocreomycetidae</taxon>
        <taxon>Hypocreales</taxon>
        <taxon>Bionectriaceae</taxon>
        <taxon>Clonostachys</taxon>
    </lineage>
</organism>
<protein>
    <submittedName>
        <fullName evidence="2">Uncharacterized protein</fullName>
    </submittedName>
</protein>
<name>A0A8H7NJ50_BIOOC</name>
<proteinExistence type="predicted"/>
<evidence type="ECO:0000313" key="2">
    <source>
        <dbReference type="EMBL" id="KAF9756962.1"/>
    </source>
</evidence>
<dbReference type="Proteomes" id="UP000616885">
    <property type="component" value="Unassembled WGS sequence"/>
</dbReference>
<gene>
    <name evidence="2" type="ORF">IM811_007906</name>
</gene>
<reference evidence="2" key="1">
    <citation type="submission" date="2020-10" db="EMBL/GenBank/DDBJ databases">
        <title>High-Quality Genome Resource of Clonostachys rosea strain S41 by Oxford Nanopore Long-Read Sequencing.</title>
        <authorList>
            <person name="Wang H."/>
        </authorList>
    </citation>
    <scope>NUCLEOTIDE SEQUENCE</scope>
    <source>
        <strain evidence="2">S41</strain>
    </source>
</reference>
<dbReference type="AlphaFoldDB" id="A0A8H7NJ50"/>
<evidence type="ECO:0000313" key="3">
    <source>
        <dbReference type="Proteomes" id="UP000616885"/>
    </source>
</evidence>
<sequence length="110" mass="11330">MSTDNLPELSRLGKSTPDWMSMVEVSDSSSREVALTPILIISASSSTFPPLTTLGPGVKLLSPGALRRSGSREIAGSGFKTAGDPQPSGRAAELKSLIPPTFDTTAAVAS</sequence>
<evidence type="ECO:0000256" key="1">
    <source>
        <dbReference type="SAM" id="MobiDB-lite"/>
    </source>
</evidence>
<accession>A0A8H7NJ50</accession>
<dbReference type="EMBL" id="JADCTT010000002">
    <property type="protein sequence ID" value="KAF9756962.1"/>
    <property type="molecule type" value="Genomic_DNA"/>
</dbReference>
<feature type="region of interest" description="Disordered" evidence="1">
    <location>
        <begin position="71"/>
        <end position="90"/>
    </location>
</feature>